<accession>G0JSS2</accession>
<evidence type="ECO:0000313" key="2">
    <source>
        <dbReference type="EMBL" id="AEM46629.1"/>
    </source>
</evidence>
<dbReference type="Gene3D" id="3.90.1530.10">
    <property type="entry name" value="Conserved hypothetical protein from pyrococcus furiosus pfu- 392566-001, ParB domain"/>
    <property type="match status" value="1"/>
</dbReference>
<name>G0JSS2_9PROT</name>
<proteinExistence type="predicted"/>
<dbReference type="EMBL" id="CP002985">
    <property type="protein sequence ID" value="AEM46629.1"/>
    <property type="molecule type" value="Genomic_DNA"/>
</dbReference>
<protein>
    <submittedName>
        <fullName evidence="2">Uncharacterized protein</fullName>
    </submittedName>
</protein>
<dbReference type="SUPFAM" id="SSF110849">
    <property type="entry name" value="ParB/Sulfiredoxin"/>
    <property type="match status" value="1"/>
</dbReference>
<dbReference type="AlphaFoldDB" id="G0JSS2"/>
<dbReference type="InterPro" id="IPR036086">
    <property type="entry name" value="ParB/Sulfiredoxin_sf"/>
</dbReference>
<evidence type="ECO:0000256" key="1">
    <source>
        <dbReference type="SAM" id="MobiDB-lite"/>
    </source>
</evidence>
<feature type="compositionally biased region" description="Low complexity" evidence="1">
    <location>
        <begin position="327"/>
        <end position="342"/>
    </location>
</feature>
<dbReference type="HOGENOM" id="CLU_550571_0_0_6"/>
<reference evidence="2 3" key="1">
    <citation type="journal article" date="2011" name="J. Bacteriol.">
        <title>Draft genome of the psychrotolerant acidophile Acidithiobacillus ferrivorans SS3.</title>
        <authorList>
            <person name="Liljeqvist M."/>
            <person name="Valdes J."/>
            <person name="Holmes D.S."/>
            <person name="Dopson M."/>
        </authorList>
    </citation>
    <scope>NUCLEOTIDE SEQUENCE [LARGE SCALE GENOMIC DNA]</scope>
    <source>
        <strain evidence="2 3">SS3</strain>
    </source>
</reference>
<dbReference type="KEGG" id="afi:Acife_0407"/>
<gene>
    <name evidence="2" type="ORF">Acife_0407</name>
</gene>
<evidence type="ECO:0000313" key="3">
    <source>
        <dbReference type="Proteomes" id="UP000009220"/>
    </source>
</evidence>
<feature type="region of interest" description="Disordered" evidence="1">
    <location>
        <begin position="327"/>
        <end position="350"/>
    </location>
</feature>
<dbReference type="Proteomes" id="UP000009220">
    <property type="component" value="Chromosome"/>
</dbReference>
<sequence>MTTTQESRTGTIPGTEAHAVQDHPIAMVPSKGVATIQVAPWDHFAPIPECRDIMPLRIADRPEYLRLFDLIKTHGVTDPIKVTPLEDGRLGVMDGYLRIAAAEQIGLEVPYVIIPVENLYDATLKTAEFNFSHRQLTDYEKVWVIGNHYLQAKNLRRGAPDGSKNAAKVGEKLIPSNEGINSRAKVAYGTAEHLGAIYHVGHATVERYADAVTLMNSIVNALTLHLHLPEETIRLHFFNTNADPEANVELATVFAILRYLKAQGEFQEMDHWVSLAVQRWAKAVALSPDNLPSVSPANWVAATWHVLPDVIPMDETQTVHDMEIITGSRSDGRGSASSMGSGRSPGSGISGGSAGYANVTMAEATVIDSAALDYEDAYWTKIGERSRYFLENLAEFQKTLGEVVDQHLPALMRMTRELYEELQDAPDHAESVKIDLRRPAWTSISRFYKELNRIKSVALTGSDRHRDSAVQWLTLFHQLGERCQEKMPRTTRDLF</sequence>
<dbReference type="STRING" id="743299.Acife_0407"/>
<organism evidence="2 3">
    <name type="scientific">Acidithiobacillus ferrivorans SS3</name>
    <dbReference type="NCBI Taxonomy" id="743299"/>
    <lineage>
        <taxon>Bacteria</taxon>
        <taxon>Pseudomonadati</taxon>
        <taxon>Pseudomonadota</taxon>
        <taxon>Acidithiobacillia</taxon>
        <taxon>Acidithiobacillales</taxon>
        <taxon>Acidithiobacillaceae</taxon>
        <taxon>Acidithiobacillus</taxon>
    </lineage>
</organism>